<accession>A0A2S6NGJ5</accession>
<dbReference type="EMBL" id="NHRY01000139">
    <property type="protein sequence ID" value="PPQ33689.1"/>
    <property type="molecule type" value="Genomic_DNA"/>
</dbReference>
<name>A0A2S6NGJ5_RHOGL</name>
<proteinExistence type="predicted"/>
<organism evidence="1 2">
    <name type="scientific">Rhodopila globiformis</name>
    <name type="common">Rhodopseudomonas globiformis</name>
    <dbReference type="NCBI Taxonomy" id="1071"/>
    <lineage>
        <taxon>Bacteria</taxon>
        <taxon>Pseudomonadati</taxon>
        <taxon>Pseudomonadota</taxon>
        <taxon>Alphaproteobacteria</taxon>
        <taxon>Acetobacterales</taxon>
        <taxon>Acetobacteraceae</taxon>
        <taxon>Rhodopila</taxon>
    </lineage>
</organism>
<dbReference type="Proteomes" id="UP000239724">
    <property type="component" value="Unassembled WGS sequence"/>
</dbReference>
<sequence length="83" mass="8967">MPGNIAAVAAPRLPGKLTAEDAPDHIAVARPAYRAWGIVPTGMGWGWICLRNQANTEFHGVGTEFRRVFRGTRNMVAPLGGIR</sequence>
<evidence type="ECO:0000313" key="2">
    <source>
        <dbReference type="Proteomes" id="UP000239724"/>
    </source>
</evidence>
<keyword evidence="2" id="KW-1185">Reference proteome</keyword>
<gene>
    <name evidence="1" type="ORF">CCS01_13520</name>
</gene>
<reference evidence="1 2" key="1">
    <citation type="journal article" date="2018" name="Arch. Microbiol.">
        <title>New insights into the metabolic potential of the phototrophic purple bacterium Rhodopila globiformis DSM 161(T) from its draft genome sequence and evidence for a vanadium-dependent nitrogenase.</title>
        <authorList>
            <person name="Imhoff J.F."/>
            <person name="Rahn T."/>
            <person name="Kunzel S."/>
            <person name="Neulinger S.C."/>
        </authorList>
    </citation>
    <scope>NUCLEOTIDE SEQUENCE [LARGE SCALE GENOMIC DNA]</scope>
    <source>
        <strain evidence="1 2">DSM 161</strain>
    </source>
</reference>
<protein>
    <submittedName>
        <fullName evidence="1">Uncharacterized protein</fullName>
    </submittedName>
</protein>
<evidence type="ECO:0000313" key="1">
    <source>
        <dbReference type="EMBL" id="PPQ33689.1"/>
    </source>
</evidence>
<comment type="caution">
    <text evidence="1">The sequence shown here is derived from an EMBL/GenBank/DDBJ whole genome shotgun (WGS) entry which is preliminary data.</text>
</comment>
<dbReference type="AlphaFoldDB" id="A0A2S6NGJ5"/>